<feature type="signal peptide" evidence="2">
    <location>
        <begin position="1"/>
        <end position="19"/>
    </location>
</feature>
<keyword evidence="5" id="KW-1185">Reference proteome</keyword>
<evidence type="ECO:0000313" key="5">
    <source>
        <dbReference type="Proteomes" id="UP000188533"/>
    </source>
</evidence>
<feature type="chain" id="PRO_5012365749" evidence="2">
    <location>
        <begin position="20"/>
        <end position="115"/>
    </location>
</feature>
<evidence type="ECO:0000256" key="2">
    <source>
        <dbReference type="SAM" id="SignalP"/>
    </source>
</evidence>
<reference evidence="4 5" key="2">
    <citation type="submission" date="2017-02" db="EMBL/GenBank/DDBJ databases">
        <title>A genome survey and senescence transcriptome analysis in Lentinula edodes.</title>
        <authorList>
            <person name="Sakamoto Y."/>
            <person name="Nakade K."/>
            <person name="Sato S."/>
            <person name="Yoshida Y."/>
            <person name="Miyazaki K."/>
            <person name="Natsume S."/>
            <person name="Konno N."/>
        </authorList>
    </citation>
    <scope>NUCLEOTIDE SEQUENCE [LARGE SCALE GENOMIC DNA]</scope>
    <source>
        <strain evidence="4 5">NBRC 111202</strain>
    </source>
</reference>
<name>A0A1Q3E748_LENED</name>
<feature type="domain" description="Yeast cell wall synthesis Kre9/Knh1-like N-terminal" evidence="3">
    <location>
        <begin position="29"/>
        <end position="111"/>
    </location>
</feature>
<evidence type="ECO:0000313" key="4">
    <source>
        <dbReference type="EMBL" id="GAW03063.1"/>
    </source>
</evidence>
<protein>
    <submittedName>
        <fullName evidence="4">Extracellular proline-serine rich protein</fullName>
    </submittedName>
</protein>
<dbReference type="AlphaFoldDB" id="A0A1Q3E748"/>
<dbReference type="Proteomes" id="UP000188533">
    <property type="component" value="Unassembled WGS sequence"/>
</dbReference>
<dbReference type="InterPro" id="IPR018466">
    <property type="entry name" value="Kre9/Knh1-like_N"/>
</dbReference>
<keyword evidence="1 2" id="KW-0732">Signal</keyword>
<reference evidence="4 5" key="1">
    <citation type="submission" date="2016-08" db="EMBL/GenBank/DDBJ databases">
        <authorList>
            <consortium name="Lentinula edodes genome sequencing consortium"/>
            <person name="Sakamoto Y."/>
            <person name="Nakade K."/>
            <person name="Sato S."/>
            <person name="Yoshida Y."/>
            <person name="Miyazaki K."/>
            <person name="Natsume S."/>
            <person name="Konno N."/>
        </authorList>
    </citation>
    <scope>NUCLEOTIDE SEQUENCE [LARGE SCALE GENOMIC DNA]</scope>
    <source>
        <strain evidence="4 5">NBRC 111202</strain>
    </source>
</reference>
<gene>
    <name evidence="4" type="ORF">LENED_004753</name>
</gene>
<organism evidence="4 5">
    <name type="scientific">Lentinula edodes</name>
    <name type="common">Shiitake mushroom</name>
    <name type="synonym">Lentinus edodes</name>
    <dbReference type="NCBI Taxonomy" id="5353"/>
    <lineage>
        <taxon>Eukaryota</taxon>
        <taxon>Fungi</taxon>
        <taxon>Dikarya</taxon>
        <taxon>Basidiomycota</taxon>
        <taxon>Agaricomycotina</taxon>
        <taxon>Agaricomycetes</taxon>
        <taxon>Agaricomycetidae</taxon>
        <taxon>Agaricales</taxon>
        <taxon>Marasmiineae</taxon>
        <taxon>Omphalotaceae</taxon>
        <taxon>Lentinula</taxon>
    </lineage>
</organism>
<comment type="caution">
    <text evidence="4">The sequence shown here is derived from an EMBL/GenBank/DDBJ whole genome shotgun (WGS) entry which is preliminary data.</text>
</comment>
<proteinExistence type="predicted"/>
<sequence>MFIQNILPTIALGASIASALLLDTPSGILVAGGPMEVAWESTASDPTEFTLFLLNAANLPFGLEADFGEIETSAGSVTVTLPDTLTTKSYQLRAVNSSSVDFVYASSADFVITAA</sequence>
<dbReference type="EMBL" id="BDGU01000127">
    <property type="protein sequence ID" value="GAW03063.1"/>
    <property type="molecule type" value="Genomic_DNA"/>
</dbReference>
<dbReference type="Pfam" id="PF10342">
    <property type="entry name" value="Kre9_KNH"/>
    <property type="match status" value="1"/>
</dbReference>
<accession>A0A1Q3E748</accession>
<evidence type="ECO:0000256" key="1">
    <source>
        <dbReference type="ARBA" id="ARBA00022729"/>
    </source>
</evidence>
<evidence type="ECO:0000259" key="3">
    <source>
        <dbReference type="Pfam" id="PF10342"/>
    </source>
</evidence>